<accession>A0A1H0Q8F2</accession>
<dbReference type="GO" id="GO:0006808">
    <property type="term" value="P:regulation of nitrogen utilization"/>
    <property type="evidence" value="ECO:0007669"/>
    <property type="project" value="InterPro"/>
</dbReference>
<organism evidence="2 3">
    <name type="scientific">Desulforhopalus singaporensis</name>
    <dbReference type="NCBI Taxonomy" id="91360"/>
    <lineage>
        <taxon>Bacteria</taxon>
        <taxon>Pseudomonadati</taxon>
        <taxon>Thermodesulfobacteriota</taxon>
        <taxon>Desulfobulbia</taxon>
        <taxon>Desulfobulbales</taxon>
        <taxon>Desulfocapsaceae</taxon>
        <taxon>Desulforhopalus</taxon>
    </lineage>
</organism>
<dbReference type="AlphaFoldDB" id="A0A1H0Q8F2"/>
<protein>
    <submittedName>
        <fullName evidence="2">Nitrogen regulatory protein P-II family</fullName>
    </submittedName>
</protein>
<dbReference type="InterPro" id="IPR015867">
    <property type="entry name" value="N-reg_PII/ATP_PRibTrfase_C"/>
</dbReference>
<dbReference type="InterPro" id="IPR017918">
    <property type="entry name" value="N-reg_PII_CS"/>
</dbReference>
<dbReference type="SUPFAM" id="SSF54913">
    <property type="entry name" value="GlnB-like"/>
    <property type="match status" value="1"/>
</dbReference>
<comment type="similarity">
    <text evidence="1">Belongs to the P(II) protein family.</text>
</comment>
<dbReference type="Proteomes" id="UP000199073">
    <property type="component" value="Unassembled WGS sequence"/>
</dbReference>
<dbReference type="EMBL" id="FNJI01000011">
    <property type="protein sequence ID" value="SDP12939.1"/>
    <property type="molecule type" value="Genomic_DNA"/>
</dbReference>
<dbReference type="PANTHER" id="PTHR30115:SF11">
    <property type="entry name" value="NITROGEN REGULATORY PROTEIN P-II HOMOLOG"/>
    <property type="match status" value="1"/>
</dbReference>
<proteinExistence type="inferred from homology"/>
<gene>
    <name evidence="2" type="ORF">SAMN05660330_01872</name>
</gene>
<evidence type="ECO:0000313" key="3">
    <source>
        <dbReference type="Proteomes" id="UP000199073"/>
    </source>
</evidence>
<dbReference type="PANTHER" id="PTHR30115">
    <property type="entry name" value="NITROGEN REGULATORY PROTEIN P-II"/>
    <property type="match status" value="1"/>
</dbReference>
<dbReference type="Pfam" id="PF00543">
    <property type="entry name" value="P-II"/>
    <property type="match status" value="1"/>
</dbReference>
<sequence>MKEVIAVVRMDMMNNTKKGLTESGIDSFFAHEAQGRGWGFVNRKLIEGVEEGYEEAAALLGEKGKLYPKRMITVVVEDDKVDDVVETIMACNRTSKPGDGKIFILPVADGIRIRTGETGKKSIE</sequence>
<dbReference type="GO" id="GO:0005524">
    <property type="term" value="F:ATP binding"/>
    <property type="evidence" value="ECO:0007669"/>
    <property type="project" value="TreeGrafter"/>
</dbReference>
<dbReference type="InterPro" id="IPR002187">
    <property type="entry name" value="N-reg_PII"/>
</dbReference>
<reference evidence="2 3" key="1">
    <citation type="submission" date="2016-10" db="EMBL/GenBank/DDBJ databases">
        <authorList>
            <person name="de Groot N.N."/>
        </authorList>
    </citation>
    <scope>NUCLEOTIDE SEQUENCE [LARGE SCALE GENOMIC DNA]</scope>
    <source>
        <strain evidence="2 3">DSM 12130</strain>
    </source>
</reference>
<dbReference type="OrthoDB" id="9802729at2"/>
<evidence type="ECO:0000256" key="1">
    <source>
        <dbReference type="RuleBase" id="RU003936"/>
    </source>
</evidence>
<dbReference type="GO" id="GO:0005829">
    <property type="term" value="C:cytosol"/>
    <property type="evidence" value="ECO:0007669"/>
    <property type="project" value="TreeGrafter"/>
</dbReference>
<dbReference type="STRING" id="91360.SAMN05660330_01872"/>
<dbReference type="PROSITE" id="PS51343">
    <property type="entry name" value="PII_GLNB_DOM"/>
    <property type="match status" value="1"/>
</dbReference>
<name>A0A1H0Q8F2_9BACT</name>
<keyword evidence="3" id="KW-1185">Reference proteome</keyword>
<dbReference type="GO" id="GO:0030234">
    <property type="term" value="F:enzyme regulator activity"/>
    <property type="evidence" value="ECO:0007669"/>
    <property type="project" value="InterPro"/>
</dbReference>
<dbReference type="Gene3D" id="3.30.70.120">
    <property type="match status" value="1"/>
</dbReference>
<evidence type="ECO:0000313" key="2">
    <source>
        <dbReference type="EMBL" id="SDP12939.1"/>
    </source>
</evidence>
<dbReference type="PROSITE" id="PS00638">
    <property type="entry name" value="PII_GLNB_CTER"/>
    <property type="match status" value="1"/>
</dbReference>
<dbReference type="RefSeq" id="WP_092222113.1">
    <property type="nucleotide sequence ID" value="NZ_FNJI01000011.1"/>
</dbReference>
<dbReference type="PRINTS" id="PR00340">
    <property type="entry name" value="PIIGLNB"/>
</dbReference>
<dbReference type="InterPro" id="IPR011322">
    <property type="entry name" value="N-reg_PII-like_a/b"/>
</dbReference>
<dbReference type="SMART" id="SM00938">
    <property type="entry name" value="P-II"/>
    <property type="match status" value="1"/>
</dbReference>